<dbReference type="Ensembl" id="ENSCJAT00000119909.1">
    <property type="protein sequence ID" value="ENSCJAP00000093541.1"/>
    <property type="gene ID" value="ENSCJAG00000070264.1"/>
</dbReference>
<sequence length="73" mass="7960">MVSGAPLLWIILLWAPGCSGDIVLTQPPASLAKSPGQRAIITCRASESVSFLGINFIHWYQQKPAQPPKLLIY</sequence>
<dbReference type="InterPro" id="IPR050150">
    <property type="entry name" value="IgV_Light_Chain"/>
</dbReference>
<dbReference type="Proteomes" id="UP000008225">
    <property type="component" value="Chromosome 14"/>
</dbReference>
<feature type="chain" id="PRO_5035218646" description="Immunoglobulin V-set domain-containing protein" evidence="1">
    <location>
        <begin position="21"/>
        <end position="73"/>
    </location>
</feature>
<dbReference type="Gene3D" id="2.60.40.10">
    <property type="entry name" value="Immunoglobulins"/>
    <property type="match status" value="1"/>
</dbReference>
<accession>A0A8I3WNU6</accession>
<reference evidence="2" key="3">
    <citation type="submission" date="2025-09" db="UniProtKB">
        <authorList>
            <consortium name="Ensembl"/>
        </authorList>
    </citation>
    <scope>IDENTIFICATION</scope>
</reference>
<dbReference type="AlphaFoldDB" id="A0A8I3WNU6"/>
<reference evidence="2 3" key="1">
    <citation type="submission" date="2009-03" db="EMBL/GenBank/DDBJ databases">
        <authorList>
            <person name="Warren W."/>
            <person name="Ye L."/>
            <person name="Minx P."/>
            <person name="Worley K."/>
            <person name="Gibbs R."/>
            <person name="Wilson R.K."/>
        </authorList>
    </citation>
    <scope>NUCLEOTIDE SEQUENCE [LARGE SCALE GENOMIC DNA]</scope>
</reference>
<protein>
    <recommendedName>
        <fullName evidence="4">Immunoglobulin V-set domain-containing protein</fullName>
    </recommendedName>
</protein>
<dbReference type="SUPFAM" id="SSF48726">
    <property type="entry name" value="Immunoglobulin"/>
    <property type="match status" value="1"/>
</dbReference>
<evidence type="ECO:0000256" key="1">
    <source>
        <dbReference type="SAM" id="SignalP"/>
    </source>
</evidence>
<organism evidence="2 3">
    <name type="scientific">Callithrix jacchus</name>
    <name type="common">White-tufted-ear marmoset</name>
    <name type="synonym">Simia Jacchus</name>
    <dbReference type="NCBI Taxonomy" id="9483"/>
    <lineage>
        <taxon>Eukaryota</taxon>
        <taxon>Metazoa</taxon>
        <taxon>Chordata</taxon>
        <taxon>Craniata</taxon>
        <taxon>Vertebrata</taxon>
        <taxon>Euteleostomi</taxon>
        <taxon>Mammalia</taxon>
        <taxon>Eutheria</taxon>
        <taxon>Euarchontoglires</taxon>
        <taxon>Primates</taxon>
        <taxon>Haplorrhini</taxon>
        <taxon>Platyrrhini</taxon>
        <taxon>Cebidae</taxon>
        <taxon>Callitrichinae</taxon>
        <taxon>Callithrix</taxon>
        <taxon>Callithrix</taxon>
    </lineage>
</organism>
<dbReference type="PANTHER" id="PTHR23267">
    <property type="entry name" value="IMMUNOGLOBULIN LIGHT CHAIN"/>
    <property type="match status" value="1"/>
</dbReference>
<dbReference type="InterPro" id="IPR013783">
    <property type="entry name" value="Ig-like_fold"/>
</dbReference>
<keyword evidence="3" id="KW-1185">Reference proteome</keyword>
<name>A0A8I3WNU6_CALJA</name>
<dbReference type="GeneTree" id="ENSGT00940000153770"/>
<reference evidence="2" key="2">
    <citation type="submission" date="2025-08" db="UniProtKB">
        <authorList>
            <consortium name="Ensembl"/>
        </authorList>
    </citation>
    <scope>IDENTIFICATION</scope>
</reference>
<evidence type="ECO:0008006" key="4">
    <source>
        <dbReference type="Google" id="ProtNLM"/>
    </source>
</evidence>
<evidence type="ECO:0000313" key="3">
    <source>
        <dbReference type="Proteomes" id="UP000008225"/>
    </source>
</evidence>
<proteinExistence type="predicted"/>
<feature type="signal peptide" evidence="1">
    <location>
        <begin position="1"/>
        <end position="20"/>
    </location>
</feature>
<keyword evidence="1" id="KW-0732">Signal</keyword>
<evidence type="ECO:0000313" key="2">
    <source>
        <dbReference type="Ensembl" id="ENSCJAP00000093541.1"/>
    </source>
</evidence>
<dbReference type="InterPro" id="IPR036179">
    <property type="entry name" value="Ig-like_dom_sf"/>
</dbReference>